<dbReference type="InterPro" id="IPR001611">
    <property type="entry name" value="Leu-rich_rpt"/>
</dbReference>
<keyword evidence="9 12" id="KW-0472">Membrane</keyword>
<keyword evidence="16" id="KW-1185">Reference proteome</keyword>
<dbReference type="Gramene" id="KGN46291">
    <property type="protein sequence ID" value="KGN46291"/>
    <property type="gene ID" value="Csa_6G080340"/>
</dbReference>
<dbReference type="InterPro" id="IPR003591">
    <property type="entry name" value="Leu-rich_rpt_typical-subtyp"/>
</dbReference>
<dbReference type="Pfam" id="PF13855">
    <property type="entry name" value="LRR_8"/>
    <property type="match status" value="4"/>
</dbReference>
<protein>
    <recommendedName>
        <fullName evidence="14">Leucine-rich repeat-containing N-terminal plant-type domain-containing protein</fullName>
    </recommendedName>
</protein>
<sequence>MARLYELEQVVMMMCYFFQLLFLFLSNNSVAVNSQHQHHDDNVLCDPKQSLALLQFKNAFSQRIFSEYGEAYYRTSTWNESRDCCSWDGVECDDEGQGHVVGLHLGCSLLQGTLHPNNTIFTLSHLQTLNLSYNDFSESPISPQFGRLTNLRVLDLSKSYFKGKVPLQISHLSKLVSLRLSYDYLLSFSNVVMSQLVRNLTNLRDLRLIEVNLYRLSPTSFYNFSLSLHSLDLSFCYLSGKFPDHIFSLPNLHVLILKDNDKLNGYLPMSNWSKSLQILDLSRTRYSGGIPSSIGEAKALRYLDFSYCMFYGEIPNFESHSNPMIMGQLVPNCVLNLTQTPSSSTSFSSPLLHGNICSTGLSNLIYVDLTLNSFTGAIPSWLYSLPNLKYLDLSRNQFFGFMRDFRFNSLKHLDLSDNNLQGEISESIYRQLNLTYLRLNSNNLSGVLNFNMLSRVPNLSWLYISKNTQLSIFSTTLTPAHLLDIGIDSIKLEKIPYFLRNQKYLSNLNLSNNQIVEKVPEWFSELGGLIYLDLSHNFLSLGIEVLLALPNLKSLSLDFNLFDKLPVPMLLPSFTASFSVSNNKVSGNIHPSICQATKLTFLDLSNNSLSGELPSCLSNMTNLSYLILKGNNLSGVITIPPKIQYYIVSENQFIGEIPLSICLSLDLIVLSLSNNHMNGTIPPCLTNISTSLSVLNLKNNNFSGSIPTFPSTECQLSSLDLNDNQIEGELPESLLNCEYLKILDIGNNNITGSFPYWLKTAASLQVLILRSNQFYGHINNSFIKNSFSNLQIIDVSHNYFSGPLPSNFFNNMRAMRTTRVISLNTSERKYFSENTIYYQDSIVITLKGFQQKLETNILIFRTIDLSSNGFNGKIPKEIGMLRSLVGLNLSHNKLTGEIPTSLGNLNNLEWLDLSSNQLCGNIPPQLVGLTFLSYLNLSQNHLFGPIPKGKQFDTFENSSYFDNLGLCGNPLPKCDVDQNGHKSQLLHEVEEDSLEKGIWVKAVFMGYGCGIVSGIFIGYLVFHYGKPVWIVAIVEAKIAQKIRSSRRSYRPRIRNN</sequence>
<reference evidence="15 16" key="1">
    <citation type="journal article" date="2009" name="Nat. Genet.">
        <title>The genome of the cucumber, Cucumis sativus L.</title>
        <authorList>
            <person name="Huang S."/>
            <person name="Li R."/>
            <person name="Zhang Z."/>
            <person name="Li L."/>
            <person name="Gu X."/>
            <person name="Fan W."/>
            <person name="Lucas W.J."/>
            <person name="Wang X."/>
            <person name="Xie B."/>
            <person name="Ni P."/>
            <person name="Ren Y."/>
            <person name="Zhu H."/>
            <person name="Li J."/>
            <person name="Lin K."/>
            <person name="Jin W."/>
            <person name="Fei Z."/>
            <person name="Li G."/>
            <person name="Staub J."/>
            <person name="Kilian A."/>
            <person name="van der Vossen E.A."/>
            <person name="Wu Y."/>
            <person name="Guo J."/>
            <person name="He J."/>
            <person name="Jia Z."/>
            <person name="Ren Y."/>
            <person name="Tian G."/>
            <person name="Lu Y."/>
            <person name="Ruan J."/>
            <person name="Qian W."/>
            <person name="Wang M."/>
            <person name="Huang Q."/>
            <person name="Li B."/>
            <person name="Xuan Z."/>
            <person name="Cao J."/>
            <person name="Asan"/>
            <person name="Wu Z."/>
            <person name="Zhang J."/>
            <person name="Cai Q."/>
            <person name="Bai Y."/>
            <person name="Zhao B."/>
            <person name="Han Y."/>
            <person name="Li Y."/>
            <person name="Li X."/>
            <person name="Wang S."/>
            <person name="Shi Q."/>
            <person name="Liu S."/>
            <person name="Cho W.K."/>
            <person name="Kim J.Y."/>
            <person name="Xu Y."/>
            <person name="Heller-Uszynska K."/>
            <person name="Miao H."/>
            <person name="Cheng Z."/>
            <person name="Zhang S."/>
            <person name="Wu J."/>
            <person name="Yang Y."/>
            <person name="Kang H."/>
            <person name="Li M."/>
            <person name="Liang H."/>
            <person name="Ren X."/>
            <person name="Shi Z."/>
            <person name="Wen M."/>
            <person name="Jian M."/>
            <person name="Yang H."/>
            <person name="Zhang G."/>
            <person name="Yang Z."/>
            <person name="Chen R."/>
            <person name="Liu S."/>
            <person name="Li J."/>
            <person name="Ma L."/>
            <person name="Liu H."/>
            <person name="Zhou Y."/>
            <person name="Zhao J."/>
            <person name="Fang X."/>
            <person name="Li G."/>
            <person name="Fang L."/>
            <person name="Li Y."/>
            <person name="Liu D."/>
            <person name="Zheng H."/>
            <person name="Zhang Y."/>
            <person name="Qin N."/>
            <person name="Li Z."/>
            <person name="Yang G."/>
            <person name="Yang S."/>
            <person name="Bolund L."/>
            <person name="Kristiansen K."/>
            <person name="Zheng H."/>
            <person name="Li S."/>
            <person name="Zhang X."/>
            <person name="Yang H."/>
            <person name="Wang J."/>
            <person name="Sun R."/>
            <person name="Zhang B."/>
            <person name="Jiang S."/>
            <person name="Wang J."/>
            <person name="Du Y."/>
            <person name="Li S."/>
        </authorList>
    </citation>
    <scope>NUCLEOTIDE SEQUENCE [LARGE SCALE GENOMIC DNA]</scope>
    <source>
        <strain evidence="16">cv. 9930</strain>
    </source>
</reference>
<organism evidence="15 16">
    <name type="scientific">Cucumis sativus</name>
    <name type="common">Cucumber</name>
    <dbReference type="NCBI Taxonomy" id="3659"/>
    <lineage>
        <taxon>Eukaryota</taxon>
        <taxon>Viridiplantae</taxon>
        <taxon>Streptophyta</taxon>
        <taxon>Embryophyta</taxon>
        <taxon>Tracheophyta</taxon>
        <taxon>Spermatophyta</taxon>
        <taxon>Magnoliopsida</taxon>
        <taxon>eudicotyledons</taxon>
        <taxon>Gunneridae</taxon>
        <taxon>Pentapetalae</taxon>
        <taxon>rosids</taxon>
        <taxon>fabids</taxon>
        <taxon>Cucurbitales</taxon>
        <taxon>Cucurbitaceae</taxon>
        <taxon>Benincaseae</taxon>
        <taxon>Cucumis</taxon>
    </lineage>
</organism>
<reference evidence="15 16" key="2">
    <citation type="journal article" date="2009" name="PLoS ONE">
        <title>An integrated genetic and cytogenetic map of the cucumber genome.</title>
        <authorList>
            <person name="Ren Y."/>
            <person name="Zhang Z."/>
            <person name="Liu J."/>
            <person name="Staub J.E."/>
            <person name="Han Y."/>
            <person name="Cheng Z."/>
            <person name="Li X."/>
            <person name="Lu J."/>
            <person name="Miao H."/>
            <person name="Kang H."/>
            <person name="Xie B."/>
            <person name="Gu X."/>
            <person name="Wang X."/>
            <person name="Du Y."/>
            <person name="Jin W."/>
            <person name="Huang S."/>
        </authorList>
    </citation>
    <scope>NUCLEOTIDE SEQUENCE [LARGE SCALE GENOMIC DNA]</scope>
    <source>
        <strain evidence="16">cv. 9930</strain>
    </source>
</reference>
<evidence type="ECO:0000256" key="2">
    <source>
        <dbReference type="ARBA" id="ARBA00009592"/>
    </source>
</evidence>
<dbReference type="STRING" id="3659.A0A0A0KET1"/>
<evidence type="ECO:0000256" key="5">
    <source>
        <dbReference type="ARBA" id="ARBA00022692"/>
    </source>
</evidence>
<dbReference type="EMBL" id="CM002927">
    <property type="protein sequence ID" value="KGN46291.1"/>
    <property type="molecule type" value="Genomic_DNA"/>
</dbReference>
<reference evidence="15 16" key="4">
    <citation type="journal article" date="2011" name="BMC Genomics">
        <title>RNA-Seq improves annotation of protein-coding genes in the cucumber genome.</title>
        <authorList>
            <person name="Li Z."/>
            <person name="Zhang Z."/>
            <person name="Yan P."/>
            <person name="Huang S."/>
            <person name="Fei Z."/>
            <person name="Lin K."/>
        </authorList>
    </citation>
    <scope>NUCLEOTIDE SEQUENCE [LARGE SCALE GENOMIC DNA]</scope>
    <source>
        <strain evidence="16">cv. 9930</strain>
    </source>
</reference>
<keyword evidence="8 12" id="KW-1133">Transmembrane helix</keyword>
<keyword evidence="10" id="KW-0675">Receptor</keyword>
<comment type="subcellular location">
    <subcellularLocation>
        <location evidence="1">Cell membrane</location>
        <topology evidence="1">Single-pass type I membrane protein</topology>
    </subcellularLocation>
</comment>
<dbReference type="Pfam" id="PF08263">
    <property type="entry name" value="LRRNT_2"/>
    <property type="match status" value="1"/>
</dbReference>
<dbReference type="InterPro" id="IPR046956">
    <property type="entry name" value="RLP23-like"/>
</dbReference>
<dbReference type="FunFam" id="3.80.10.10:FF:000111">
    <property type="entry name" value="LRR receptor-like serine/threonine-protein kinase ERECTA"/>
    <property type="match status" value="1"/>
</dbReference>
<evidence type="ECO:0000256" key="7">
    <source>
        <dbReference type="ARBA" id="ARBA00022737"/>
    </source>
</evidence>
<evidence type="ECO:0000256" key="8">
    <source>
        <dbReference type="ARBA" id="ARBA00022989"/>
    </source>
</evidence>
<keyword evidence="3" id="KW-1003">Cell membrane</keyword>
<dbReference type="PANTHER" id="PTHR48061:SF50">
    <property type="entry name" value="LEUCINE-RICH REPEAT-CONTAINING N-TERMINAL PLANT-TYPE DOMAIN-CONTAINING PROTEIN"/>
    <property type="match status" value="1"/>
</dbReference>
<evidence type="ECO:0000259" key="14">
    <source>
        <dbReference type="Pfam" id="PF08263"/>
    </source>
</evidence>
<gene>
    <name evidence="15" type="ORF">Csa_6G080340</name>
</gene>
<feature type="chain" id="PRO_5001965053" description="Leucine-rich repeat-containing N-terminal plant-type domain-containing protein" evidence="13">
    <location>
        <begin position="32"/>
        <end position="1056"/>
    </location>
</feature>
<evidence type="ECO:0000256" key="11">
    <source>
        <dbReference type="ARBA" id="ARBA00023180"/>
    </source>
</evidence>
<feature type="domain" description="Leucine-rich repeat-containing N-terminal plant-type" evidence="14">
    <location>
        <begin position="47"/>
        <end position="93"/>
    </location>
</feature>
<dbReference type="SUPFAM" id="SSF52058">
    <property type="entry name" value="L domain-like"/>
    <property type="match status" value="3"/>
</dbReference>
<keyword evidence="5 12" id="KW-0812">Transmembrane</keyword>
<dbReference type="Proteomes" id="UP000029981">
    <property type="component" value="Chromosome 6"/>
</dbReference>
<evidence type="ECO:0000256" key="6">
    <source>
        <dbReference type="ARBA" id="ARBA00022729"/>
    </source>
</evidence>
<dbReference type="PANTHER" id="PTHR48061">
    <property type="entry name" value="LEUCINE-RICH REPEAT RECEPTOR PROTEIN KINASE EMS1-LIKE-RELATED"/>
    <property type="match status" value="1"/>
</dbReference>
<accession>A0A0A0KET1</accession>
<proteinExistence type="inferred from homology"/>
<evidence type="ECO:0000256" key="10">
    <source>
        <dbReference type="ARBA" id="ARBA00023170"/>
    </source>
</evidence>
<reference evidence="15 16" key="3">
    <citation type="journal article" date="2010" name="BMC Genomics">
        <title>Transcriptome sequencing and comparative analysis of cucumber flowers with different sex types.</title>
        <authorList>
            <person name="Guo S."/>
            <person name="Zheng Y."/>
            <person name="Joung J.G."/>
            <person name="Liu S."/>
            <person name="Zhang Z."/>
            <person name="Crasta O.R."/>
            <person name="Sobral B.W."/>
            <person name="Xu Y."/>
            <person name="Huang S."/>
            <person name="Fei Z."/>
        </authorList>
    </citation>
    <scope>NUCLEOTIDE SEQUENCE [LARGE SCALE GENOMIC DNA]</scope>
    <source>
        <strain evidence="16">cv. 9930</strain>
    </source>
</reference>
<evidence type="ECO:0000256" key="1">
    <source>
        <dbReference type="ARBA" id="ARBA00004251"/>
    </source>
</evidence>
<evidence type="ECO:0000256" key="3">
    <source>
        <dbReference type="ARBA" id="ARBA00022475"/>
    </source>
</evidence>
<dbReference type="eggNOG" id="KOG0619">
    <property type="taxonomic scope" value="Eukaryota"/>
</dbReference>
<dbReference type="Pfam" id="PF00560">
    <property type="entry name" value="LRR_1"/>
    <property type="match status" value="7"/>
</dbReference>
<name>A0A0A0KET1_CUCSA</name>
<dbReference type="FunFam" id="3.80.10.10:FF:000095">
    <property type="entry name" value="LRR receptor-like serine/threonine-protein kinase GSO1"/>
    <property type="match status" value="1"/>
</dbReference>
<dbReference type="AlphaFoldDB" id="A0A0A0KET1"/>
<feature type="signal peptide" evidence="13">
    <location>
        <begin position="1"/>
        <end position="31"/>
    </location>
</feature>
<keyword evidence="4" id="KW-0433">Leucine-rich repeat</keyword>
<dbReference type="GO" id="GO:0005886">
    <property type="term" value="C:plasma membrane"/>
    <property type="evidence" value="ECO:0007669"/>
    <property type="project" value="UniProtKB-SubCell"/>
</dbReference>
<keyword evidence="11" id="KW-0325">Glycoprotein</keyword>
<comment type="similarity">
    <text evidence="2">Belongs to the RLP family.</text>
</comment>
<dbReference type="InterPro" id="IPR032675">
    <property type="entry name" value="LRR_dom_sf"/>
</dbReference>
<dbReference type="Gene3D" id="3.80.10.10">
    <property type="entry name" value="Ribonuclease Inhibitor"/>
    <property type="match status" value="5"/>
</dbReference>
<evidence type="ECO:0000256" key="4">
    <source>
        <dbReference type="ARBA" id="ARBA00022614"/>
    </source>
</evidence>
<keyword evidence="6 13" id="KW-0732">Signal</keyword>
<evidence type="ECO:0000313" key="16">
    <source>
        <dbReference type="Proteomes" id="UP000029981"/>
    </source>
</evidence>
<dbReference type="PRINTS" id="PR00019">
    <property type="entry name" value="LEURICHRPT"/>
</dbReference>
<feature type="transmembrane region" description="Helical" evidence="12">
    <location>
        <begin position="998"/>
        <end position="1022"/>
    </location>
</feature>
<dbReference type="SMART" id="SM00369">
    <property type="entry name" value="LRR_TYP"/>
    <property type="match status" value="9"/>
</dbReference>
<evidence type="ECO:0000256" key="13">
    <source>
        <dbReference type="SAM" id="SignalP"/>
    </source>
</evidence>
<evidence type="ECO:0000256" key="12">
    <source>
        <dbReference type="SAM" id="Phobius"/>
    </source>
</evidence>
<evidence type="ECO:0000256" key="9">
    <source>
        <dbReference type="ARBA" id="ARBA00023136"/>
    </source>
</evidence>
<dbReference type="InterPro" id="IPR013210">
    <property type="entry name" value="LRR_N_plant-typ"/>
</dbReference>
<dbReference type="OMA" id="WKKLEYL"/>
<dbReference type="SUPFAM" id="SSF52047">
    <property type="entry name" value="RNI-like"/>
    <property type="match status" value="1"/>
</dbReference>
<evidence type="ECO:0000313" key="15">
    <source>
        <dbReference type="EMBL" id="KGN46291.1"/>
    </source>
</evidence>
<keyword evidence="7" id="KW-0677">Repeat</keyword>